<evidence type="ECO:0000313" key="2">
    <source>
        <dbReference type="EMBL" id="GAA37309.2"/>
    </source>
</evidence>
<dbReference type="AlphaFoldDB" id="H2KVW0"/>
<sequence length="744" mass="82741">MTSLLTSFLRKNCLNFEVVQLSDGPVVIDGADFLSFFRERIDFLEGDCLSFVLGLSKILKNIQKCKLEPIFIVGNDLESKIFNDPFAASVRSSFLSMLQCANLAVLTPDVPVTCAAISLAAYLQCPLVASKSQYFLPVPEHGCEVGPPRFIPLDLLETTPVFLNPKLTTPCLLAYASHPDAGDLRYIQPSRYPVLNAFLCGTSPLFTPGMPSTIFVGNSSKILTEEQLLLLIEWLANDHATSKQLVDELLFNCPCERKAEVSSELAHLFTSHLFNPNTIGRQLACQSGLTKGDTCDSYFMNGNSLIDFDKSMVDSTYLGSILDGVVSHPSTVNITVGWPTRLTTAYRQARFLDPLLKAPYNRDCIQLVDDVSSFSYSVHSVTRPLRVACCRVLVSLEDSINTRHKLVGLQPDLIESVQCAGSLRVYRIPIHPLDFDLESESTDEIVLTLLDIPRPLDSSDPDWLVSVAVALAVWYHKYPEQEGLGKPPLDHCPLVLAVAASAVATVCNLDRLDDEMCLYYGRLIDLLRMEYNAAVLRLGNNCNADYSLTSKQLMGLHRIYDYLRLLVSLVDSLFEEKLRSKVFHFLPPWIIFPSSCLVLYLTALLELQIPFIRQDHVCHFWLPKMIRKHRSDSSQLSRATDFLTRLVNLATALLAPSSTFLHPICLEDVSVDSLTLAISSTSVSRHSGPESESSRTESVADSECGQGKVIDGNQSRSPWDQSRCKRVDTSVPRKPLAESSNKQF</sequence>
<gene>
    <name evidence="2" type="ORF">CLF_113595</name>
</gene>
<dbReference type="EMBL" id="DF145372">
    <property type="protein sequence ID" value="GAA37309.2"/>
    <property type="molecule type" value="Genomic_DNA"/>
</dbReference>
<evidence type="ECO:0000256" key="1">
    <source>
        <dbReference type="SAM" id="MobiDB-lite"/>
    </source>
</evidence>
<protein>
    <recommendedName>
        <fullName evidence="4">Protein asteroid homolog 1</fullName>
    </recommendedName>
</protein>
<evidence type="ECO:0008006" key="4">
    <source>
        <dbReference type="Google" id="ProtNLM"/>
    </source>
</evidence>
<keyword evidence="3" id="KW-1185">Reference proteome</keyword>
<name>H2KVW0_CLOSI</name>
<organism evidence="2 3">
    <name type="scientific">Clonorchis sinensis</name>
    <name type="common">Chinese liver fluke</name>
    <dbReference type="NCBI Taxonomy" id="79923"/>
    <lineage>
        <taxon>Eukaryota</taxon>
        <taxon>Metazoa</taxon>
        <taxon>Spiralia</taxon>
        <taxon>Lophotrochozoa</taxon>
        <taxon>Platyhelminthes</taxon>
        <taxon>Trematoda</taxon>
        <taxon>Digenea</taxon>
        <taxon>Opisthorchiida</taxon>
        <taxon>Opisthorchiata</taxon>
        <taxon>Opisthorchiidae</taxon>
        <taxon>Clonorchis</taxon>
    </lineage>
</organism>
<accession>H2KVW0</accession>
<proteinExistence type="predicted"/>
<dbReference type="Proteomes" id="UP000008909">
    <property type="component" value="Unassembled WGS sequence"/>
</dbReference>
<feature type="region of interest" description="Disordered" evidence="1">
    <location>
        <begin position="683"/>
        <end position="744"/>
    </location>
</feature>
<evidence type="ECO:0000313" key="3">
    <source>
        <dbReference type="Proteomes" id="UP000008909"/>
    </source>
</evidence>
<reference evidence="2" key="1">
    <citation type="journal article" date="2011" name="Genome Biol.">
        <title>The draft genome of the carcinogenic human liver fluke Clonorchis sinensis.</title>
        <authorList>
            <person name="Wang X."/>
            <person name="Chen W."/>
            <person name="Huang Y."/>
            <person name="Sun J."/>
            <person name="Men J."/>
            <person name="Liu H."/>
            <person name="Luo F."/>
            <person name="Guo L."/>
            <person name="Lv X."/>
            <person name="Deng C."/>
            <person name="Zhou C."/>
            <person name="Fan Y."/>
            <person name="Li X."/>
            <person name="Huang L."/>
            <person name="Hu Y."/>
            <person name="Liang C."/>
            <person name="Hu X."/>
            <person name="Xu J."/>
            <person name="Yu X."/>
        </authorList>
    </citation>
    <scope>NUCLEOTIDE SEQUENCE [LARGE SCALE GENOMIC DNA]</scope>
    <source>
        <strain evidence="2">Henan</strain>
    </source>
</reference>